<evidence type="ECO:0008006" key="5">
    <source>
        <dbReference type="Google" id="ProtNLM"/>
    </source>
</evidence>
<gene>
    <name evidence="3" type="ORF">G4Y79_15480</name>
</gene>
<dbReference type="RefSeq" id="WP_195169176.1">
    <property type="nucleotide sequence ID" value="NZ_CP062983.1"/>
</dbReference>
<dbReference type="EMBL" id="CP062983">
    <property type="protein sequence ID" value="QPC81103.1"/>
    <property type="molecule type" value="Genomic_DNA"/>
</dbReference>
<dbReference type="Proteomes" id="UP000594468">
    <property type="component" value="Chromosome"/>
</dbReference>
<feature type="region of interest" description="Disordered" evidence="1">
    <location>
        <begin position="48"/>
        <end position="84"/>
    </location>
</feature>
<feature type="compositionally biased region" description="Basic and acidic residues" evidence="1">
    <location>
        <begin position="59"/>
        <end position="70"/>
    </location>
</feature>
<reference evidence="3 4" key="1">
    <citation type="submission" date="2020-02" db="EMBL/GenBank/DDBJ databases">
        <authorList>
            <person name="Zheng R.K."/>
            <person name="Sun C.M."/>
        </authorList>
    </citation>
    <scope>NUCLEOTIDE SEQUENCE [LARGE SCALE GENOMIC DNA]</scope>
    <source>
        <strain evidence="4">rifampicinis</strain>
    </source>
</reference>
<keyword evidence="2" id="KW-1133">Transmembrane helix</keyword>
<keyword evidence="4" id="KW-1185">Reference proteome</keyword>
<evidence type="ECO:0000313" key="4">
    <source>
        <dbReference type="Proteomes" id="UP000594468"/>
    </source>
</evidence>
<evidence type="ECO:0000256" key="1">
    <source>
        <dbReference type="SAM" id="MobiDB-lite"/>
    </source>
</evidence>
<dbReference type="KEGG" id="pmet:G4Y79_15480"/>
<organism evidence="3 4">
    <name type="scientific">Phototrophicus methaneseepsis</name>
    <dbReference type="NCBI Taxonomy" id="2710758"/>
    <lineage>
        <taxon>Bacteria</taxon>
        <taxon>Bacillati</taxon>
        <taxon>Chloroflexota</taxon>
        <taxon>Candidatus Thermofontia</taxon>
        <taxon>Phototrophicales</taxon>
        <taxon>Phototrophicaceae</taxon>
        <taxon>Phototrophicus</taxon>
    </lineage>
</organism>
<feature type="transmembrane region" description="Helical" evidence="2">
    <location>
        <begin position="20"/>
        <end position="38"/>
    </location>
</feature>
<evidence type="ECO:0000256" key="2">
    <source>
        <dbReference type="SAM" id="Phobius"/>
    </source>
</evidence>
<protein>
    <recommendedName>
        <fullName evidence="5">YtxH domain-containing protein</fullName>
    </recommendedName>
</protein>
<keyword evidence="2" id="KW-0812">Transmembrane</keyword>
<accession>A0A7S8IDR9</accession>
<keyword evidence="2" id="KW-0472">Membrane</keyword>
<name>A0A7S8IDR9_9CHLR</name>
<sequence>MSLFGKKVTPQSQTLWKDGYVFWGIVFGIVAGGMTRLLNSHKSGDEVRQQLQHRLKPGHSLDDSLEEGKAAARRLQTPNQAPPV</sequence>
<proteinExistence type="predicted"/>
<evidence type="ECO:0000313" key="3">
    <source>
        <dbReference type="EMBL" id="QPC81103.1"/>
    </source>
</evidence>
<dbReference type="AlphaFoldDB" id="A0A7S8IDR9"/>